<proteinExistence type="predicted"/>
<sequence>MNALTHPVSHNPALARVAGDLHNARQSLERTLDVVRGHAQLAADHQVIGKFGDLQIRIDVAAALLERAERIVAGTQDEAEKTIAVAEASIAIAEALAQVGQVELELTGQRTEWPPSHDPLQDPLHLKYRLIGDFRLNGVVPPSARSAVDAP</sequence>
<evidence type="ECO:0000313" key="2">
    <source>
        <dbReference type="Proteomes" id="UP000539985"/>
    </source>
</evidence>
<accession>A0A7Y7XB15</accession>
<dbReference type="RefSeq" id="WP_177101943.1">
    <property type="nucleotide sequence ID" value="NZ_JACAQB010000006.1"/>
</dbReference>
<name>A0A7Y7XB15_9PSED</name>
<evidence type="ECO:0008006" key="3">
    <source>
        <dbReference type="Google" id="ProtNLM"/>
    </source>
</evidence>
<evidence type="ECO:0000313" key="1">
    <source>
        <dbReference type="EMBL" id="NWB96560.1"/>
    </source>
</evidence>
<dbReference type="Proteomes" id="UP000539985">
    <property type="component" value="Unassembled WGS sequence"/>
</dbReference>
<gene>
    <name evidence="1" type="ORF">HX882_11715</name>
</gene>
<dbReference type="EMBL" id="JACAQB010000006">
    <property type="protein sequence ID" value="NWB96560.1"/>
    <property type="molecule type" value="Genomic_DNA"/>
</dbReference>
<reference evidence="1 2" key="1">
    <citation type="submission" date="2020-04" db="EMBL/GenBank/DDBJ databases">
        <title>Molecular characterization of pseudomonads from Agaricus bisporus reveal novel blotch 2 pathogens in Western Europe.</title>
        <authorList>
            <person name="Taparia T."/>
            <person name="Krijger M."/>
            <person name="Haynes E."/>
            <person name="Elpinstone J.G."/>
            <person name="Noble R."/>
            <person name="Van Der Wolf J."/>
        </authorList>
    </citation>
    <scope>NUCLEOTIDE SEQUENCE [LARGE SCALE GENOMIC DNA]</scope>
    <source>
        <strain evidence="1 2">H7001</strain>
    </source>
</reference>
<dbReference type="AlphaFoldDB" id="A0A7Y7XB15"/>
<protein>
    <recommendedName>
        <fullName evidence="3">Acyl-CoA dehydrogenase</fullName>
    </recommendedName>
</protein>
<organism evidence="1 2">
    <name type="scientific">Pseudomonas gingeri</name>
    <dbReference type="NCBI Taxonomy" id="117681"/>
    <lineage>
        <taxon>Bacteria</taxon>
        <taxon>Pseudomonadati</taxon>
        <taxon>Pseudomonadota</taxon>
        <taxon>Gammaproteobacteria</taxon>
        <taxon>Pseudomonadales</taxon>
        <taxon>Pseudomonadaceae</taxon>
        <taxon>Pseudomonas</taxon>
    </lineage>
</organism>
<comment type="caution">
    <text evidence="1">The sequence shown here is derived from an EMBL/GenBank/DDBJ whole genome shotgun (WGS) entry which is preliminary data.</text>
</comment>